<evidence type="ECO:0000313" key="1">
    <source>
        <dbReference type="EMBL" id="KAJ8672803.1"/>
    </source>
</evidence>
<dbReference type="EMBL" id="CM056743">
    <property type="protein sequence ID" value="KAJ8672803.1"/>
    <property type="molecule type" value="Genomic_DNA"/>
</dbReference>
<organism evidence="1 2">
    <name type="scientific">Eretmocerus hayati</name>
    <dbReference type="NCBI Taxonomy" id="131215"/>
    <lineage>
        <taxon>Eukaryota</taxon>
        <taxon>Metazoa</taxon>
        <taxon>Ecdysozoa</taxon>
        <taxon>Arthropoda</taxon>
        <taxon>Hexapoda</taxon>
        <taxon>Insecta</taxon>
        <taxon>Pterygota</taxon>
        <taxon>Neoptera</taxon>
        <taxon>Endopterygota</taxon>
        <taxon>Hymenoptera</taxon>
        <taxon>Apocrita</taxon>
        <taxon>Proctotrupomorpha</taxon>
        <taxon>Chalcidoidea</taxon>
        <taxon>Aphelinidae</taxon>
        <taxon>Aphelininae</taxon>
        <taxon>Eretmocerus</taxon>
    </lineage>
</organism>
<keyword evidence="2" id="KW-1185">Reference proteome</keyword>
<evidence type="ECO:0000313" key="2">
    <source>
        <dbReference type="Proteomes" id="UP001239111"/>
    </source>
</evidence>
<dbReference type="Proteomes" id="UP001239111">
    <property type="component" value="Chromosome 3"/>
</dbReference>
<comment type="caution">
    <text evidence="1">The sequence shown here is derived from an EMBL/GenBank/DDBJ whole genome shotgun (WGS) entry which is preliminary data.</text>
</comment>
<reference evidence="1" key="1">
    <citation type="submission" date="2023-04" db="EMBL/GenBank/DDBJ databases">
        <title>A chromosome-level genome assembly of the parasitoid wasp Eretmocerus hayati.</title>
        <authorList>
            <person name="Zhong Y."/>
            <person name="Liu S."/>
            <person name="Liu Y."/>
        </authorList>
    </citation>
    <scope>NUCLEOTIDE SEQUENCE</scope>
    <source>
        <strain evidence="1">ZJU_SS_LIU_2023</strain>
    </source>
</reference>
<proteinExistence type="predicted"/>
<sequence length="987" mass="111117">MKEIICISSEDENEPPKKIIKTSKPNKRKRSRLVDNGNIKKCKNNDSDVELCNPDDNKLIISSSDSENEQKSPKKFSKLQHAQKKSIASGADGAESSPKPGTSKYFDKIEKKSQDVDSESNEEDLQDATEGPSSSKKVIKPQLIVKEKVTIPDPLDDIFANLIKTCEQKRKDSQSIKAYSHLQEMYDEMDPRYKNNEEKHIKKIEAAIEECRVRITELEEREVDFEDDDDSAYIREDRYKRRYIQLCKMLSDLVEDQVLKKQIYKRQLKRKDITDEMTGISSVDQDILDFVNASIREVNKLKHVENFNKMPDYIRLPDYVDVLGCIEKSNKKRNLDLSKKKMEKMAQSAFKAVGNYLKMQRIQESRNYLHDLVNDDVDPATTNSELREKLQVNKKKGDKNLDEIFKKYVNQQEGLSAEDLADNQADETSDSSDSDGEAVNDDEDDENERKERRNSTSSSDDQDHENKDSENEKEVESEEACASKTDEKVTKDSDLEAEHTKKLSSNNLLIEEHGEGTVSNEQMDNFSEKQNVEDLNKDEASQSESSGRKSPQDNGEVVLDDPLTKYQDPPVDEQNVQDFNKDEAVQSESGGRSSPQDNGEVVLDDPVTKDQDSTVDEQSVEDSKKDEVVQCESGGSSSPQDNGEIVLDDPLPSDHDLPVDDQIIIEKECANEIADCSLSESDNPKSTGDKADHEDVIVSDGNTSKNRSSPIEQSSSNEPVEILEEISNKEQSVDNSLEGDPSNEITMVSISDDTVINKGKKENSVIDTPASAVVTDDTCKSQTEDDTEILESIEITGEDGDASEIISDDKVDDSASGTDSSSIKSHFIKVAPFAKPPKHWGESSPEKMKQPSKTPNLSRLSQYSTKPDLVDLTDEKEQPQPRPSTSTKMPNPMSSFVRNNVQNLVVVKNVVNNYNYPNRPEHSRDHPSSMLPKRVQIVRPRTGVTITRVGPPQMNIHNRVPNFPRNFIRGDHVKVIPLSTKDKDVRK</sequence>
<gene>
    <name evidence="1" type="ORF">QAD02_004063</name>
</gene>
<name>A0ACC2NNQ2_9HYME</name>
<accession>A0ACC2NNQ2</accession>
<protein>
    <submittedName>
        <fullName evidence="1">Uncharacterized protein</fullName>
    </submittedName>
</protein>